<dbReference type="PANTHER" id="PTHR31563:SF1">
    <property type="entry name" value="ION CHANNEL CASTOR-RELATED"/>
    <property type="match status" value="1"/>
</dbReference>
<name>A0A6G1DJA8_9ORYZ</name>
<evidence type="ECO:0000256" key="4">
    <source>
        <dbReference type="ARBA" id="ARBA00022989"/>
    </source>
</evidence>
<dbReference type="GO" id="GO:0016020">
    <property type="term" value="C:membrane"/>
    <property type="evidence" value="ECO:0007669"/>
    <property type="project" value="UniProtKB-SubCell"/>
</dbReference>
<dbReference type="Gene3D" id="3.40.50.720">
    <property type="entry name" value="NAD(P)-binding Rossmann-like Domain"/>
    <property type="match status" value="1"/>
</dbReference>
<evidence type="ECO:0000313" key="10">
    <source>
        <dbReference type="Proteomes" id="UP000479710"/>
    </source>
</evidence>
<feature type="transmembrane region" description="Helical" evidence="7">
    <location>
        <begin position="257"/>
        <end position="277"/>
    </location>
</feature>
<gene>
    <name evidence="9" type="ORF">E2562_014080</name>
</gene>
<feature type="transmembrane region" description="Helical" evidence="7">
    <location>
        <begin position="200"/>
        <end position="219"/>
    </location>
</feature>
<evidence type="ECO:0000256" key="6">
    <source>
        <dbReference type="SAM" id="MobiDB-lite"/>
    </source>
</evidence>
<sequence>MPLDLDSSPAPPHRDWFFPPAPPFLPSSRAQTPRTPFPSTSRSSNPYSFSDRRPPPTPRYPLPPPEQQQQQPPPTPPPAPRRRDPRYAGIRRGDARTLAAEKAAAAAPTVAPVHGSKSASSATTLRWSGMVSVAAIVLCFSSLLRCNFSLYDQVHHLKGQLAEATTKLQSCITESSMDMSGILSYQSNSSISHDRSLKNFALLLSLSTLYAPLVILKYMDLFLKLRSSQDSEEVPINKRFAYRVDIFLSLQPYAKPLVLLVATLLLIGLGGLALYGVTDDSLSDCLWLSWTFVADSGNHANAEGFGPKLVSVSISIGGMLVFAMMLGLVTDSISEKFDSLRKGRSEVIEQSHTLVLGWSDKLGSLLNQIAIANESLGGGTIVVMAERDKEEMEADIAKMEFDLKGTAIICRSGSPLILADLKKVSVSKARAIVVLAEEGNADQSDARALRTVLSLTGVKEGLRGHIVVELSDLDNEVLVKLVGGELVETVVAHDVIGRLMIQCARQPGLAQIWEDILGFENCEFYIKRWPQLDGMQFEDVLISFPDAIPCGIKVASYGGKIILNPDDFYVLQEGDEVLVIAEDDDTYAPAPLPKVMRGYLPKDFVVPKSPERILFCGWRRDMEDMIMVLDAFLAPGSELWMFNDVPEMDRERKLIDGGLDFNRLENITLVHREGNAVIRRHLESLPLESFDSILILADESVEDSAIQADSRSLATLLLIRDIQVLSRHGNNLNCSFNFQFYPALLYMVSLITCSCLQSCTVFISQCYIIVFYI</sequence>
<evidence type="ECO:0000256" key="3">
    <source>
        <dbReference type="ARBA" id="ARBA00022692"/>
    </source>
</evidence>
<dbReference type="PROSITE" id="PS51201">
    <property type="entry name" value="RCK_N"/>
    <property type="match status" value="1"/>
</dbReference>
<accession>A0A6G1DJA8</accession>
<keyword evidence="3 7" id="KW-0812">Transmembrane</keyword>
<feature type="transmembrane region" description="Helical" evidence="7">
    <location>
        <begin position="309"/>
        <end position="329"/>
    </location>
</feature>
<evidence type="ECO:0000256" key="7">
    <source>
        <dbReference type="SAM" id="Phobius"/>
    </source>
</evidence>
<evidence type="ECO:0000313" key="9">
    <source>
        <dbReference type="EMBL" id="KAF0912481.1"/>
    </source>
</evidence>
<dbReference type="OrthoDB" id="414047at2759"/>
<comment type="similarity">
    <text evidence="2">Belongs to the castor/pollux (TC 1.A.1.23) family.</text>
</comment>
<feature type="compositionally biased region" description="Low complexity" evidence="6">
    <location>
        <begin position="32"/>
        <end position="46"/>
    </location>
</feature>
<protein>
    <recommendedName>
        <fullName evidence="8">RCK N-terminal domain-containing protein</fullName>
    </recommendedName>
</protein>
<dbReference type="GO" id="GO:0006813">
    <property type="term" value="P:potassium ion transport"/>
    <property type="evidence" value="ECO:0007669"/>
    <property type="project" value="InterPro"/>
</dbReference>
<comment type="caution">
    <text evidence="9">The sequence shown here is derived from an EMBL/GenBank/DDBJ whole genome shotgun (WGS) entry which is preliminary data.</text>
</comment>
<evidence type="ECO:0000256" key="5">
    <source>
        <dbReference type="ARBA" id="ARBA00023136"/>
    </source>
</evidence>
<evidence type="ECO:0000259" key="8">
    <source>
        <dbReference type="PROSITE" id="PS51201"/>
    </source>
</evidence>
<feature type="compositionally biased region" description="Pro residues" evidence="6">
    <location>
        <begin position="55"/>
        <end position="79"/>
    </location>
</feature>
<feature type="domain" description="RCK N-terminal" evidence="8">
    <location>
        <begin position="350"/>
        <end position="491"/>
    </location>
</feature>
<dbReference type="Pfam" id="PF22614">
    <property type="entry name" value="Slo-like_RCK"/>
    <property type="match status" value="1"/>
</dbReference>
<proteinExistence type="inferred from homology"/>
<keyword evidence="5 7" id="KW-0472">Membrane</keyword>
<feature type="transmembrane region" description="Helical" evidence="7">
    <location>
        <begin position="125"/>
        <end position="144"/>
    </location>
</feature>
<keyword evidence="10" id="KW-1185">Reference proteome</keyword>
<keyword evidence="4 7" id="KW-1133">Transmembrane helix</keyword>
<dbReference type="InterPro" id="IPR010420">
    <property type="entry name" value="CASTOR/POLLUX/SYM8_dom"/>
</dbReference>
<feature type="region of interest" description="Disordered" evidence="6">
    <location>
        <begin position="1"/>
        <end position="86"/>
    </location>
</feature>
<dbReference type="SUPFAM" id="SSF81324">
    <property type="entry name" value="Voltage-gated potassium channels"/>
    <property type="match status" value="1"/>
</dbReference>
<dbReference type="Pfam" id="PF06241">
    <property type="entry name" value="Castor_Poll_mid"/>
    <property type="match status" value="1"/>
</dbReference>
<dbReference type="EMBL" id="SPHZ02000006">
    <property type="protein sequence ID" value="KAF0912481.1"/>
    <property type="molecule type" value="Genomic_DNA"/>
</dbReference>
<dbReference type="Proteomes" id="UP000479710">
    <property type="component" value="Unassembled WGS sequence"/>
</dbReference>
<comment type="subcellular location">
    <subcellularLocation>
        <location evidence="1">Membrane</location>
        <topology evidence="1">Multi-pass membrane protein</topology>
    </subcellularLocation>
</comment>
<dbReference type="InterPro" id="IPR003148">
    <property type="entry name" value="RCK_N"/>
</dbReference>
<evidence type="ECO:0000256" key="2">
    <source>
        <dbReference type="ARBA" id="ARBA00008577"/>
    </source>
</evidence>
<evidence type="ECO:0000256" key="1">
    <source>
        <dbReference type="ARBA" id="ARBA00004141"/>
    </source>
</evidence>
<organism evidence="9 10">
    <name type="scientific">Oryza meyeriana var. granulata</name>
    <dbReference type="NCBI Taxonomy" id="110450"/>
    <lineage>
        <taxon>Eukaryota</taxon>
        <taxon>Viridiplantae</taxon>
        <taxon>Streptophyta</taxon>
        <taxon>Embryophyta</taxon>
        <taxon>Tracheophyta</taxon>
        <taxon>Spermatophyta</taxon>
        <taxon>Magnoliopsida</taxon>
        <taxon>Liliopsida</taxon>
        <taxon>Poales</taxon>
        <taxon>Poaceae</taxon>
        <taxon>BOP clade</taxon>
        <taxon>Oryzoideae</taxon>
        <taxon>Oryzeae</taxon>
        <taxon>Oryzinae</taxon>
        <taxon>Oryza</taxon>
        <taxon>Oryza meyeriana</taxon>
    </lineage>
</organism>
<reference evidence="9 10" key="1">
    <citation type="submission" date="2019-11" db="EMBL/GenBank/DDBJ databases">
        <title>Whole genome sequence of Oryza granulata.</title>
        <authorList>
            <person name="Li W."/>
        </authorList>
    </citation>
    <scope>NUCLEOTIDE SEQUENCE [LARGE SCALE GENOMIC DNA]</scope>
    <source>
        <strain evidence="10">cv. Menghai</strain>
        <tissue evidence="9">Leaf</tissue>
    </source>
</reference>
<dbReference type="AlphaFoldDB" id="A0A6G1DJA8"/>
<dbReference type="InterPro" id="IPR044849">
    <property type="entry name" value="CASTOR/POLLUX/SYM8-like"/>
</dbReference>
<dbReference type="PANTHER" id="PTHR31563">
    <property type="entry name" value="ION CHANNEL POLLUX-RELATED"/>
    <property type="match status" value="1"/>
</dbReference>